<feature type="compositionally biased region" description="Basic and acidic residues" evidence="5">
    <location>
        <begin position="717"/>
        <end position="729"/>
    </location>
</feature>
<evidence type="ECO:0000313" key="9">
    <source>
        <dbReference type="Proteomes" id="UP000838412"/>
    </source>
</evidence>
<feature type="compositionally biased region" description="Acidic residues" evidence="5">
    <location>
        <begin position="663"/>
        <end position="674"/>
    </location>
</feature>
<evidence type="ECO:0000256" key="2">
    <source>
        <dbReference type="ARBA" id="ARBA00022771"/>
    </source>
</evidence>
<dbReference type="Gene3D" id="3.30.40.10">
    <property type="entry name" value="Zinc/RING finger domain, C3HC4 (zinc finger)"/>
    <property type="match status" value="1"/>
</dbReference>
<dbReference type="GO" id="GO:0008270">
    <property type="term" value="F:zinc ion binding"/>
    <property type="evidence" value="ECO:0007669"/>
    <property type="project" value="UniProtKB-KW"/>
</dbReference>
<dbReference type="PANTHER" id="PTHR25462:SF296">
    <property type="entry name" value="MEIOTIC P26, ISOFORM F"/>
    <property type="match status" value="1"/>
</dbReference>
<evidence type="ECO:0000259" key="7">
    <source>
        <dbReference type="PROSITE" id="PS50119"/>
    </source>
</evidence>
<dbReference type="InterPro" id="IPR013083">
    <property type="entry name" value="Znf_RING/FYVE/PHD"/>
</dbReference>
<feature type="region of interest" description="Disordered" evidence="5">
    <location>
        <begin position="712"/>
        <end position="731"/>
    </location>
</feature>
<sequence length="855" mass="96843">MATGPVEDRGNEFDFIVCDLCDGPLDDPCVLPCWHVFCLRCLVAYSNHRYHVNIIVCPSCQQTFSLPEDGLEGLKSTSYDFLKRVAEESSAIRAQEENGYLRHYCRDREFDVPRPERLTAPVNRRCEECEDFLCNRCTCHHLRERHATGVSGTCHFHGKSREMFCETCDVEICRACVDDVHRRHDVTDIATIAQSRREDLAKTNERATKLDPEKTAEEYIDTIRQMIREQTERQLNDVAVQVARRRRLLEDQVDNMATEIRKDIKAEKAAYMLAHGGFGTSRRDTLALFEHLITCGTEREIVELYPEMIRYLAEVLPEPTPTESPANSKRSIVFTPAKDPDLSSHEFIGSLDGTWVQGHRSEFSAASPTSTSAAVLSTTTEKASSKSHHKWRDAVVKLKTKKGPKISVTDAEKHEKPADNKSNGKEKRWLSLVNKVKHHQRREQSEQEAESSEAPERYRCTARKISVDETAKQASQGHNGTKKRRNSIFSALREENEIMSPVDGLVVSSETCEVIQEGKKSSTETLASNGRKSHNEGHHMDTTNSDKSTEINCSERRKQKNKLSQFLFETSTKEKDLPVKKRRQSVSDKWLGLMSQDKKNEMEEFRRDREAARTRLRSMWAEENGAHETIAEVHAGTLEEEDERSDQEASGRSDWLKHRVPDGGDESENGDDIDSATQQNGDEPSGNSPRDQHEEMTLADRIRTALNISFLGQNNTEKTENGQDNKTADDILAPIEAQGKEVAQGDRHGNDRSMDNHARRKTSIASILSTSSNLSHVTTSSLTSSEPEDVSKGKSHLKMKKFKAILQRKRKTHGQPAEALSKELSDSDWTTDDTEARKEPNRSLGKKMKKLLKKK</sequence>
<feature type="domain" description="RING-type" evidence="6">
    <location>
        <begin position="18"/>
        <end position="61"/>
    </location>
</feature>
<evidence type="ECO:0000256" key="1">
    <source>
        <dbReference type="ARBA" id="ARBA00022723"/>
    </source>
</evidence>
<evidence type="ECO:0000259" key="6">
    <source>
        <dbReference type="PROSITE" id="PS50089"/>
    </source>
</evidence>
<dbReference type="Gene3D" id="3.30.160.60">
    <property type="entry name" value="Classic Zinc Finger"/>
    <property type="match status" value="1"/>
</dbReference>
<evidence type="ECO:0000256" key="5">
    <source>
        <dbReference type="SAM" id="MobiDB-lite"/>
    </source>
</evidence>
<dbReference type="PANTHER" id="PTHR25462">
    <property type="entry name" value="BONUS, ISOFORM C-RELATED"/>
    <property type="match status" value="1"/>
</dbReference>
<feature type="region of interest" description="Disordered" evidence="5">
    <location>
        <begin position="619"/>
        <end position="698"/>
    </location>
</feature>
<feature type="compositionally biased region" description="Low complexity" evidence="5">
    <location>
        <begin position="364"/>
        <end position="380"/>
    </location>
</feature>
<evidence type="ECO:0000256" key="3">
    <source>
        <dbReference type="ARBA" id="ARBA00022833"/>
    </source>
</evidence>
<dbReference type="Proteomes" id="UP000838412">
    <property type="component" value="Chromosome 10"/>
</dbReference>
<evidence type="ECO:0000256" key="4">
    <source>
        <dbReference type="PROSITE-ProRule" id="PRU00024"/>
    </source>
</evidence>
<feature type="compositionally biased region" description="Basic residues" evidence="5">
    <location>
        <begin position="844"/>
        <end position="855"/>
    </location>
</feature>
<dbReference type="OrthoDB" id="10016909at2759"/>
<keyword evidence="3" id="KW-0862">Zinc</keyword>
<feature type="compositionally biased region" description="Basic and acidic residues" evidence="5">
    <location>
        <begin position="646"/>
        <end position="662"/>
    </location>
</feature>
<dbReference type="PROSITE" id="PS50089">
    <property type="entry name" value="ZF_RING_2"/>
    <property type="match status" value="1"/>
</dbReference>
<dbReference type="SUPFAM" id="SSF57845">
    <property type="entry name" value="B-box zinc-binding domain"/>
    <property type="match status" value="1"/>
</dbReference>
<proteinExistence type="predicted"/>
<name>A0A8J9YLR8_BRALA</name>
<reference evidence="8" key="1">
    <citation type="submission" date="2022-01" db="EMBL/GenBank/DDBJ databases">
        <authorList>
            <person name="Braso-Vives M."/>
        </authorList>
    </citation>
    <scope>NUCLEOTIDE SEQUENCE</scope>
</reference>
<feature type="compositionally biased region" description="Basic residues" evidence="5">
    <location>
        <begin position="793"/>
        <end position="813"/>
    </location>
</feature>
<evidence type="ECO:0000313" key="8">
    <source>
        <dbReference type="EMBL" id="CAH1238691.1"/>
    </source>
</evidence>
<dbReference type="SMART" id="SM00184">
    <property type="entry name" value="RING"/>
    <property type="match status" value="1"/>
</dbReference>
<organism evidence="8 9">
    <name type="scientific">Branchiostoma lanceolatum</name>
    <name type="common">Common lancelet</name>
    <name type="synonym">Amphioxus lanceolatum</name>
    <dbReference type="NCBI Taxonomy" id="7740"/>
    <lineage>
        <taxon>Eukaryota</taxon>
        <taxon>Metazoa</taxon>
        <taxon>Chordata</taxon>
        <taxon>Cephalochordata</taxon>
        <taxon>Leptocardii</taxon>
        <taxon>Amphioxiformes</taxon>
        <taxon>Branchiostomatidae</taxon>
        <taxon>Branchiostoma</taxon>
    </lineage>
</organism>
<protein>
    <submittedName>
        <fullName evidence="8">TRIM2 protein</fullName>
    </submittedName>
</protein>
<feature type="compositionally biased region" description="Basic and acidic residues" evidence="5">
    <location>
        <begin position="547"/>
        <end position="556"/>
    </location>
</feature>
<feature type="region of interest" description="Disordered" evidence="5">
    <location>
        <begin position="362"/>
        <end position="458"/>
    </location>
</feature>
<keyword evidence="9" id="KW-1185">Reference proteome</keyword>
<keyword evidence="1" id="KW-0479">Metal-binding</keyword>
<keyword evidence="2 4" id="KW-0863">Zinc-finger</keyword>
<feature type="compositionally biased region" description="Basic and acidic residues" evidence="5">
    <location>
        <begin position="410"/>
        <end position="429"/>
    </location>
</feature>
<dbReference type="AlphaFoldDB" id="A0A8J9YLR8"/>
<dbReference type="InterPro" id="IPR001841">
    <property type="entry name" value="Znf_RING"/>
</dbReference>
<dbReference type="InterPro" id="IPR000315">
    <property type="entry name" value="Znf_B-box"/>
</dbReference>
<feature type="domain" description="B box-type" evidence="7">
    <location>
        <begin position="154"/>
        <end position="189"/>
    </location>
</feature>
<dbReference type="InterPro" id="IPR047153">
    <property type="entry name" value="TRIM45/56/19-like"/>
</dbReference>
<accession>A0A8J9YLR8</accession>
<gene>
    <name evidence="8" type="primary">TRIM2</name>
    <name evidence="8" type="ORF">BLAG_LOCUS3185</name>
</gene>
<feature type="compositionally biased region" description="Low complexity" evidence="5">
    <location>
        <begin position="768"/>
        <end position="785"/>
    </location>
</feature>
<feature type="compositionally biased region" description="Polar residues" evidence="5">
    <location>
        <begin position="675"/>
        <end position="689"/>
    </location>
</feature>
<feature type="compositionally biased region" description="Basic and acidic residues" evidence="5">
    <location>
        <begin position="743"/>
        <end position="757"/>
    </location>
</feature>
<dbReference type="EMBL" id="OV696695">
    <property type="protein sequence ID" value="CAH1238691.1"/>
    <property type="molecule type" value="Genomic_DNA"/>
</dbReference>
<feature type="region of interest" description="Disordered" evidence="5">
    <location>
        <begin position="516"/>
        <end position="558"/>
    </location>
</feature>
<dbReference type="SUPFAM" id="SSF57850">
    <property type="entry name" value="RING/U-box"/>
    <property type="match status" value="1"/>
</dbReference>
<feature type="region of interest" description="Disordered" evidence="5">
    <location>
        <begin position="737"/>
        <end position="855"/>
    </location>
</feature>
<dbReference type="PROSITE" id="PS50119">
    <property type="entry name" value="ZF_BBOX"/>
    <property type="match status" value="1"/>
</dbReference>
<dbReference type="GO" id="GO:0061630">
    <property type="term" value="F:ubiquitin protein ligase activity"/>
    <property type="evidence" value="ECO:0007669"/>
    <property type="project" value="TreeGrafter"/>
</dbReference>
<dbReference type="InterPro" id="IPR017907">
    <property type="entry name" value="Znf_RING_CS"/>
</dbReference>
<dbReference type="Pfam" id="PF00643">
    <property type="entry name" value="zf-B_box"/>
    <property type="match status" value="1"/>
</dbReference>
<dbReference type="PROSITE" id="PS00518">
    <property type="entry name" value="ZF_RING_1"/>
    <property type="match status" value="1"/>
</dbReference>